<dbReference type="OrthoDB" id="4473003at2"/>
<feature type="compositionally biased region" description="Basic and acidic residues" evidence="1">
    <location>
        <begin position="80"/>
        <end position="96"/>
    </location>
</feature>
<dbReference type="AlphaFoldDB" id="A0A1H4VP25"/>
<keyword evidence="3" id="KW-1185">Reference proteome</keyword>
<dbReference type="RefSeq" id="WP_072942583.1">
    <property type="nucleotide sequence ID" value="NZ_FNSV01000005.1"/>
</dbReference>
<evidence type="ECO:0000313" key="3">
    <source>
        <dbReference type="Proteomes" id="UP000183561"/>
    </source>
</evidence>
<evidence type="ECO:0000256" key="1">
    <source>
        <dbReference type="SAM" id="MobiDB-lite"/>
    </source>
</evidence>
<evidence type="ECO:0008006" key="4">
    <source>
        <dbReference type="Google" id="ProtNLM"/>
    </source>
</evidence>
<reference evidence="3" key="1">
    <citation type="submission" date="2016-10" db="EMBL/GenBank/DDBJ databases">
        <authorList>
            <person name="Varghese N."/>
            <person name="Submissions S."/>
        </authorList>
    </citation>
    <scope>NUCLEOTIDE SEQUENCE [LARGE SCALE GENOMIC DNA]</scope>
    <source>
        <strain evidence="3">DSM 44498</strain>
    </source>
</reference>
<name>A0A1H4VP25_9NOCA</name>
<dbReference type="EMBL" id="FNSV01000005">
    <property type="protein sequence ID" value="SEC82806.1"/>
    <property type="molecule type" value="Genomic_DNA"/>
</dbReference>
<proteinExistence type="predicted"/>
<evidence type="ECO:0000313" key="2">
    <source>
        <dbReference type="EMBL" id="SEC82806.1"/>
    </source>
</evidence>
<dbReference type="Proteomes" id="UP000183561">
    <property type="component" value="Unassembled WGS sequence"/>
</dbReference>
<gene>
    <name evidence="2" type="ORF">SAMN04490239_5617</name>
</gene>
<accession>A0A1H4VP25</accession>
<protein>
    <recommendedName>
        <fullName evidence="4">DUF3263 domain-containing protein</fullName>
    </recommendedName>
</protein>
<organism evidence="2 3">
    <name type="scientific">Rhodococcus koreensis</name>
    <dbReference type="NCBI Taxonomy" id="99653"/>
    <lineage>
        <taxon>Bacteria</taxon>
        <taxon>Bacillati</taxon>
        <taxon>Actinomycetota</taxon>
        <taxon>Actinomycetes</taxon>
        <taxon>Mycobacteriales</taxon>
        <taxon>Nocardiaceae</taxon>
        <taxon>Rhodococcus</taxon>
    </lineage>
</organism>
<feature type="region of interest" description="Disordered" evidence="1">
    <location>
        <begin position="80"/>
        <end position="106"/>
    </location>
</feature>
<sequence length="106" mass="11860">MTTTTLHARSTRDDDLVLEFGTRWAVFGGGGAEDIFVTFGWTEARYFRRLQVLAGRRFSPLDASLRHRLLAVCAERLQQIDHPPHPATKGPDHDSAPRTAARPSPH</sequence>